<dbReference type="PANTHER" id="PTHR37423">
    <property type="entry name" value="SOLUBLE LYTIC MUREIN TRANSGLYCOSYLASE-RELATED"/>
    <property type="match status" value="1"/>
</dbReference>
<evidence type="ECO:0000313" key="5">
    <source>
        <dbReference type="Proteomes" id="UP000319502"/>
    </source>
</evidence>
<dbReference type="GO" id="GO:0008933">
    <property type="term" value="F:peptidoglycan lytic transglycosylase activity"/>
    <property type="evidence" value="ECO:0007669"/>
    <property type="project" value="InterPro"/>
</dbReference>
<keyword evidence="5" id="KW-1185">Reference proteome</keyword>
<evidence type="ECO:0000313" key="4">
    <source>
        <dbReference type="EMBL" id="TVO57434.1"/>
    </source>
</evidence>
<evidence type="ECO:0000256" key="1">
    <source>
        <dbReference type="ARBA" id="ARBA00007734"/>
    </source>
</evidence>
<feature type="signal peptide" evidence="2">
    <location>
        <begin position="1"/>
        <end position="20"/>
    </location>
</feature>
<dbReference type="SUPFAM" id="SSF81901">
    <property type="entry name" value="HCP-like"/>
    <property type="match status" value="1"/>
</dbReference>
<dbReference type="EMBL" id="VMNK01000006">
    <property type="protein sequence ID" value="TVO57434.1"/>
    <property type="molecule type" value="Genomic_DNA"/>
</dbReference>
<feature type="domain" description="Transglycosylase SLT" evidence="3">
    <location>
        <begin position="167"/>
        <end position="259"/>
    </location>
</feature>
<organism evidence="4 5">
    <name type="scientific">Denitromonas halophila</name>
    <dbReference type="NCBI Taxonomy" id="1629404"/>
    <lineage>
        <taxon>Bacteria</taxon>
        <taxon>Pseudomonadati</taxon>
        <taxon>Pseudomonadota</taxon>
        <taxon>Betaproteobacteria</taxon>
        <taxon>Rhodocyclales</taxon>
        <taxon>Zoogloeaceae</taxon>
        <taxon>Denitromonas</taxon>
    </lineage>
</organism>
<name>A0A557QWY9_9RHOO</name>
<dbReference type="Pfam" id="PF01464">
    <property type="entry name" value="SLT"/>
    <property type="match status" value="1"/>
</dbReference>
<sequence>MWRAIVLCGSLLSLTSAVQAATGEQPLSPAQLAALSQHAGYLHEAGLAFEHGEGVPREPERAAACYCESARQGNAEGMYALGWMYANGRGVPRDDAYAGTLFAMASMLSHPQAERMMRYTGPYTGAVPSCLLAPAWEQDEGLVGRLMARLPADRHAIILQVARTAPEFGVDARFALAIASTESAFNPLALSPRNAMGVMQLIPDTAARFNVRNAYDPAQNIRGGLAYLRWLLAYFRGEVRLVAAAYNAGEGAVERYQGVPPFPETQAYVTRIQAYFSEQTHPYDASVVESSAVMAPLFMADR</sequence>
<accession>A0A557QWY9</accession>
<dbReference type="Gene3D" id="1.10.530.10">
    <property type="match status" value="1"/>
</dbReference>
<proteinExistence type="inferred from homology"/>
<dbReference type="Proteomes" id="UP000319502">
    <property type="component" value="Unassembled WGS sequence"/>
</dbReference>
<reference evidence="4 5" key="1">
    <citation type="submission" date="2019-07" db="EMBL/GenBank/DDBJ databases">
        <title>The pathways for chlorine oxyanion respiration interact through the shared metabolite chlorate.</title>
        <authorList>
            <person name="Barnum T.P."/>
            <person name="Cheng Y."/>
            <person name="Hill K.A."/>
            <person name="Lucas L.N."/>
            <person name="Carlson H.K."/>
            <person name="Coates J.D."/>
        </authorList>
    </citation>
    <scope>NUCLEOTIDE SEQUENCE [LARGE SCALE GENOMIC DNA]</scope>
    <source>
        <strain evidence="4 5">SFB-3</strain>
    </source>
</reference>
<feature type="chain" id="PRO_5021859907" evidence="2">
    <location>
        <begin position="21"/>
        <end position="302"/>
    </location>
</feature>
<protein>
    <submittedName>
        <fullName evidence="4">Lytic transglycosylase</fullName>
    </submittedName>
</protein>
<keyword evidence="2" id="KW-0732">Signal</keyword>
<comment type="caution">
    <text evidence="4">The sequence shown here is derived from an EMBL/GenBank/DDBJ whole genome shotgun (WGS) entry which is preliminary data.</text>
</comment>
<dbReference type="Pfam" id="PF08238">
    <property type="entry name" value="Sel1"/>
    <property type="match status" value="2"/>
</dbReference>
<dbReference type="GO" id="GO:0000270">
    <property type="term" value="P:peptidoglycan metabolic process"/>
    <property type="evidence" value="ECO:0007669"/>
    <property type="project" value="InterPro"/>
</dbReference>
<dbReference type="InterPro" id="IPR011990">
    <property type="entry name" value="TPR-like_helical_dom_sf"/>
</dbReference>
<dbReference type="SUPFAM" id="SSF53955">
    <property type="entry name" value="Lysozyme-like"/>
    <property type="match status" value="1"/>
</dbReference>
<dbReference type="InterPro" id="IPR008258">
    <property type="entry name" value="Transglycosylase_SLT_dom_1"/>
</dbReference>
<dbReference type="InterPro" id="IPR006597">
    <property type="entry name" value="Sel1-like"/>
</dbReference>
<dbReference type="CDD" id="cd00254">
    <property type="entry name" value="LT-like"/>
    <property type="match status" value="1"/>
</dbReference>
<gene>
    <name evidence="4" type="ORF">FHP91_07035</name>
</gene>
<comment type="similarity">
    <text evidence="1">Belongs to the transglycosylase Slt family.</text>
</comment>
<dbReference type="InterPro" id="IPR023346">
    <property type="entry name" value="Lysozyme-like_dom_sf"/>
</dbReference>
<dbReference type="RefSeq" id="WP_144308915.1">
    <property type="nucleotide sequence ID" value="NZ_VMNK01000006.1"/>
</dbReference>
<dbReference type="AlphaFoldDB" id="A0A557QWY9"/>
<dbReference type="PROSITE" id="PS00922">
    <property type="entry name" value="TRANSGLYCOSYLASE"/>
    <property type="match status" value="1"/>
</dbReference>
<dbReference type="SMART" id="SM00671">
    <property type="entry name" value="SEL1"/>
    <property type="match status" value="2"/>
</dbReference>
<dbReference type="GO" id="GO:0016020">
    <property type="term" value="C:membrane"/>
    <property type="evidence" value="ECO:0007669"/>
    <property type="project" value="InterPro"/>
</dbReference>
<evidence type="ECO:0000259" key="3">
    <source>
        <dbReference type="Pfam" id="PF01464"/>
    </source>
</evidence>
<dbReference type="PANTHER" id="PTHR37423:SF2">
    <property type="entry name" value="MEMBRANE-BOUND LYTIC MUREIN TRANSGLYCOSYLASE C"/>
    <property type="match status" value="1"/>
</dbReference>
<evidence type="ECO:0000256" key="2">
    <source>
        <dbReference type="SAM" id="SignalP"/>
    </source>
</evidence>
<dbReference type="InterPro" id="IPR000189">
    <property type="entry name" value="Transglyc_AS"/>
</dbReference>
<dbReference type="OrthoDB" id="9815002at2"/>
<dbReference type="Gene3D" id="1.25.40.10">
    <property type="entry name" value="Tetratricopeptide repeat domain"/>
    <property type="match status" value="1"/>
</dbReference>